<gene>
    <name evidence="1" type="ORF">SO802_019370</name>
</gene>
<reference evidence="1 2" key="1">
    <citation type="submission" date="2024-01" db="EMBL/GenBank/DDBJ databases">
        <title>A telomere-to-telomere, gap-free genome of sweet tea (Lithocarpus litseifolius).</title>
        <authorList>
            <person name="Zhou J."/>
        </authorList>
    </citation>
    <scope>NUCLEOTIDE SEQUENCE [LARGE SCALE GENOMIC DNA]</scope>
    <source>
        <strain evidence="1">Zhou-2022a</strain>
        <tissue evidence="1">Leaf</tissue>
    </source>
</reference>
<sequence length="130" mass="14989">MWRACSDSLPMLKKLVQKTIVSSPLCASCLQAPEDVLHALWGCKNLLQVWSSEFKELATANHQFCSFADLFGVLIKNQSNLEWFATTCWMIWNRRSKVRMQQPVIHLDRLSSSARDYLSEFQKLRPKAAN</sequence>
<evidence type="ECO:0008006" key="3">
    <source>
        <dbReference type="Google" id="ProtNLM"/>
    </source>
</evidence>
<comment type="caution">
    <text evidence="1">The sequence shown here is derived from an EMBL/GenBank/DDBJ whole genome shotgun (WGS) entry which is preliminary data.</text>
</comment>
<dbReference type="AlphaFoldDB" id="A0AAW2CQU5"/>
<accession>A0AAW2CQU5</accession>
<protein>
    <recommendedName>
        <fullName evidence="3">Reverse transcriptase zinc-binding domain-containing protein</fullName>
    </recommendedName>
</protein>
<keyword evidence="2" id="KW-1185">Reference proteome</keyword>
<name>A0AAW2CQU5_9ROSI</name>
<evidence type="ECO:0000313" key="2">
    <source>
        <dbReference type="Proteomes" id="UP001459277"/>
    </source>
</evidence>
<evidence type="ECO:0000313" key="1">
    <source>
        <dbReference type="EMBL" id="KAK9999767.1"/>
    </source>
</evidence>
<dbReference type="Proteomes" id="UP001459277">
    <property type="component" value="Unassembled WGS sequence"/>
</dbReference>
<organism evidence="1 2">
    <name type="scientific">Lithocarpus litseifolius</name>
    <dbReference type="NCBI Taxonomy" id="425828"/>
    <lineage>
        <taxon>Eukaryota</taxon>
        <taxon>Viridiplantae</taxon>
        <taxon>Streptophyta</taxon>
        <taxon>Embryophyta</taxon>
        <taxon>Tracheophyta</taxon>
        <taxon>Spermatophyta</taxon>
        <taxon>Magnoliopsida</taxon>
        <taxon>eudicotyledons</taxon>
        <taxon>Gunneridae</taxon>
        <taxon>Pentapetalae</taxon>
        <taxon>rosids</taxon>
        <taxon>fabids</taxon>
        <taxon>Fagales</taxon>
        <taxon>Fagaceae</taxon>
        <taxon>Lithocarpus</taxon>
    </lineage>
</organism>
<proteinExistence type="predicted"/>
<dbReference type="EMBL" id="JAZDWU010000006">
    <property type="protein sequence ID" value="KAK9999767.1"/>
    <property type="molecule type" value="Genomic_DNA"/>
</dbReference>